<name>A0A511VC06_9BACL</name>
<dbReference type="AlphaFoldDB" id="A0A511VC06"/>
<evidence type="ECO:0000256" key="1">
    <source>
        <dbReference type="SAM" id="Coils"/>
    </source>
</evidence>
<proteinExistence type="predicted"/>
<dbReference type="RefSeq" id="WP_170230377.1">
    <property type="nucleotide sequence ID" value="NZ_BJXX01000183.1"/>
</dbReference>
<accession>A0A511VC06</accession>
<reference evidence="2 3" key="1">
    <citation type="submission" date="2019-07" db="EMBL/GenBank/DDBJ databases">
        <title>Whole genome shotgun sequence of Aneurinibacillus danicus NBRC 102444.</title>
        <authorList>
            <person name="Hosoyama A."/>
            <person name="Uohara A."/>
            <person name="Ohji S."/>
            <person name="Ichikawa N."/>
        </authorList>
    </citation>
    <scope>NUCLEOTIDE SEQUENCE [LARGE SCALE GENOMIC DNA]</scope>
    <source>
        <strain evidence="2 3">NBRC 102444</strain>
    </source>
</reference>
<gene>
    <name evidence="2" type="ORF">ADA01nite_38440</name>
</gene>
<feature type="coiled-coil region" evidence="1">
    <location>
        <begin position="5"/>
        <end position="32"/>
    </location>
</feature>
<comment type="caution">
    <text evidence="2">The sequence shown here is derived from an EMBL/GenBank/DDBJ whole genome shotgun (WGS) entry which is preliminary data.</text>
</comment>
<dbReference type="Proteomes" id="UP000321157">
    <property type="component" value="Unassembled WGS sequence"/>
</dbReference>
<dbReference type="EMBL" id="BJXX01000183">
    <property type="protein sequence ID" value="GEN36384.1"/>
    <property type="molecule type" value="Genomic_DNA"/>
</dbReference>
<organism evidence="2 3">
    <name type="scientific">Aneurinibacillus danicus</name>
    <dbReference type="NCBI Taxonomy" id="267746"/>
    <lineage>
        <taxon>Bacteria</taxon>
        <taxon>Bacillati</taxon>
        <taxon>Bacillota</taxon>
        <taxon>Bacilli</taxon>
        <taxon>Bacillales</taxon>
        <taxon>Paenibacillaceae</taxon>
        <taxon>Aneurinibacillus group</taxon>
        <taxon>Aneurinibacillus</taxon>
    </lineage>
</organism>
<keyword evidence="1" id="KW-0175">Coiled coil</keyword>
<sequence length="57" mass="6443">MSNKASQIISEIKELKAKIESLKAELADLQASCNHTYTGDVLMKTCTRCLKSESRYY</sequence>
<evidence type="ECO:0008006" key="4">
    <source>
        <dbReference type="Google" id="ProtNLM"/>
    </source>
</evidence>
<evidence type="ECO:0000313" key="2">
    <source>
        <dbReference type="EMBL" id="GEN36384.1"/>
    </source>
</evidence>
<evidence type="ECO:0000313" key="3">
    <source>
        <dbReference type="Proteomes" id="UP000321157"/>
    </source>
</evidence>
<keyword evidence="3" id="KW-1185">Reference proteome</keyword>
<protein>
    <recommendedName>
        <fullName evidence="4">Serine protease</fullName>
    </recommendedName>
</protein>